<dbReference type="Pfam" id="PF02698">
    <property type="entry name" value="DUF218"/>
    <property type="match status" value="1"/>
</dbReference>
<dbReference type="AlphaFoldDB" id="A0A0W0Y0P4"/>
<dbReference type="GO" id="GO:0005886">
    <property type="term" value="C:plasma membrane"/>
    <property type="evidence" value="ECO:0007669"/>
    <property type="project" value="TreeGrafter"/>
</dbReference>
<evidence type="ECO:0000313" key="3">
    <source>
        <dbReference type="EMBL" id="KTD50214.1"/>
    </source>
</evidence>
<dbReference type="GO" id="GO:0000270">
    <property type="term" value="P:peptidoglycan metabolic process"/>
    <property type="evidence" value="ECO:0007669"/>
    <property type="project" value="TreeGrafter"/>
</dbReference>
<proteinExistence type="predicted"/>
<dbReference type="InterPro" id="IPR051599">
    <property type="entry name" value="Cell_Envelope_Assoc"/>
</dbReference>
<keyword evidence="4" id="KW-1185">Reference proteome</keyword>
<dbReference type="CDD" id="cd06259">
    <property type="entry name" value="YdcF-like"/>
    <property type="match status" value="1"/>
</dbReference>
<feature type="transmembrane region" description="Helical" evidence="1">
    <location>
        <begin position="37"/>
        <end position="56"/>
    </location>
</feature>
<dbReference type="RefSeq" id="WP_058507645.1">
    <property type="nucleotide sequence ID" value="NZ_CAAAIK010000001.1"/>
</dbReference>
<evidence type="ECO:0000313" key="4">
    <source>
        <dbReference type="Proteomes" id="UP000054618"/>
    </source>
</evidence>
<feature type="transmembrane region" description="Helical" evidence="1">
    <location>
        <begin position="6"/>
        <end position="25"/>
    </location>
</feature>
<dbReference type="PANTHER" id="PTHR30336">
    <property type="entry name" value="INNER MEMBRANE PROTEIN, PROBABLE PERMEASE"/>
    <property type="match status" value="1"/>
</dbReference>
<reference evidence="3 4" key="1">
    <citation type="submission" date="2015-11" db="EMBL/GenBank/DDBJ databases">
        <title>Genomic analysis of 38 Legionella species identifies large and diverse effector repertoires.</title>
        <authorList>
            <person name="Burstein D."/>
            <person name="Amaro F."/>
            <person name="Zusman T."/>
            <person name="Lifshitz Z."/>
            <person name="Cohen O."/>
            <person name="Gilbert J.A."/>
            <person name="Pupko T."/>
            <person name="Shuman H.A."/>
            <person name="Segal G."/>
        </authorList>
    </citation>
    <scope>NUCLEOTIDE SEQUENCE [LARGE SCALE GENOMIC DNA]</scope>
    <source>
        <strain evidence="3 4">CDC#1442-AUS-E</strain>
    </source>
</reference>
<comment type="caution">
    <text evidence="3">The sequence shown here is derived from an EMBL/GenBank/DDBJ whole genome shotgun (WGS) entry which is preliminary data.</text>
</comment>
<gene>
    <name evidence="3" type="ORF">Lqui_1539</name>
</gene>
<accession>A0A0W0Y0P4</accession>
<keyword evidence="1" id="KW-0812">Transmembrane</keyword>
<evidence type="ECO:0000256" key="1">
    <source>
        <dbReference type="SAM" id="Phobius"/>
    </source>
</evidence>
<dbReference type="STRING" id="45073.Lqui_1539"/>
<organism evidence="3 4">
    <name type="scientific">Legionella quinlivanii</name>
    <dbReference type="NCBI Taxonomy" id="45073"/>
    <lineage>
        <taxon>Bacteria</taxon>
        <taxon>Pseudomonadati</taxon>
        <taxon>Pseudomonadota</taxon>
        <taxon>Gammaproteobacteria</taxon>
        <taxon>Legionellales</taxon>
        <taxon>Legionellaceae</taxon>
        <taxon>Legionella</taxon>
    </lineage>
</organism>
<protein>
    <submittedName>
        <fullName evidence="3">Membrane protein</fullName>
    </submittedName>
</protein>
<sequence>MVIRHLIEAVANPFFLLILFFAFLLYKLGKSTDSRPLFIGFSIFFAFLLVISTGWLPQLLTHSLEKQYLPVKKINPEVQWIVVLSGGQTEIEGLPPQSLLYSASVKRVLEGLRLWRQSPSINLLLSGGGYGQEKAEAFRMRKLALLYPLDTSRLQIETGSLNTADQAVAIKAWVKDKPFYLVTSAIHMPRAMALCEAQGLHPIAAPTDFTLYWGDERWQKTIIPNAQNMVFLNIALHELMGLAWGKVRGLL</sequence>
<keyword evidence="1" id="KW-0472">Membrane</keyword>
<keyword evidence="1" id="KW-1133">Transmembrane helix</keyword>
<dbReference type="EMBL" id="LNYS01000008">
    <property type="protein sequence ID" value="KTD50214.1"/>
    <property type="molecule type" value="Genomic_DNA"/>
</dbReference>
<dbReference type="PATRIC" id="fig|45073.5.peg.1626"/>
<dbReference type="InterPro" id="IPR003848">
    <property type="entry name" value="DUF218"/>
</dbReference>
<evidence type="ECO:0000259" key="2">
    <source>
        <dbReference type="Pfam" id="PF02698"/>
    </source>
</evidence>
<feature type="domain" description="DUF218" evidence="2">
    <location>
        <begin position="79"/>
        <end position="241"/>
    </location>
</feature>
<dbReference type="PANTHER" id="PTHR30336:SF4">
    <property type="entry name" value="ENVELOPE BIOGENESIS FACTOR ELYC"/>
    <property type="match status" value="1"/>
</dbReference>
<dbReference type="GO" id="GO:0043164">
    <property type="term" value="P:Gram-negative-bacterium-type cell wall biogenesis"/>
    <property type="evidence" value="ECO:0007669"/>
    <property type="project" value="TreeGrafter"/>
</dbReference>
<name>A0A0W0Y0P4_9GAMM</name>
<dbReference type="Proteomes" id="UP000054618">
    <property type="component" value="Unassembled WGS sequence"/>
</dbReference>